<dbReference type="EMBL" id="LJOD01000003">
    <property type="protein sequence ID" value="KPE51815.1"/>
    <property type="molecule type" value="Genomic_DNA"/>
</dbReference>
<dbReference type="SUPFAM" id="SSF55486">
    <property type="entry name" value="Metalloproteases ('zincins'), catalytic domain"/>
    <property type="match status" value="1"/>
</dbReference>
<dbReference type="RefSeq" id="WP_062697380.1">
    <property type="nucleotide sequence ID" value="NZ_LJOD01000003.1"/>
</dbReference>
<dbReference type="PATRIC" id="fig|253.9.peg.2908"/>
<dbReference type="Pfam" id="PF18962">
    <property type="entry name" value="Por_Secre_tail"/>
    <property type="match status" value="1"/>
</dbReference>
<dbReference type="Gene3D" id="3.40.390.10">
    <property type="entry name" value="Collagenase (Catalytic Domain)"/>
    <property type="match status" value="1"/>
</dbReference>
<evidence type="ECO:0000259" key="2">
    <source>
        <dbReference type="Pfam" id="PF18962"/>
    </source>
</evidence>
<organism evidence="3 4">
    <name type="scientific">Chryseobacterium indologenes</name>
    <name type="common">Flavobacterium indologenes</name>
    <dbReference type="NCBI Taxonomy" id="253"/>
    <lineage>
        <taxon>Bacteria</taxon>
        <taxon>Pseudomonadati</taxon>
        <taxon>Bacteroidota</taxon>
        <taxon>Flavobacteriia</taxon>
        <taxon>Flavobacteriales</taxon>
        <taxon>Weeksellaceae</taxon>
        <taxon>Chryseobacterium group</taxon>
        <taxon>Chryseobacterium</taxon>
    </lineage>
</organism>
<accession>A0A0N1KS98</accession>
<reference evidence="4" key="2">
    <citation type="submission" date="2015-09" db="EMBL/GenBank/DDBJ databases">
        <title>Draft genome sequence of a multidrug-resistant Chryseobacterium indologenes isolate from Malaysia.</title>
        <authorList>
            <person name="Yu C.Y."/>
            <person name="Ang G.Y."/>
            <person name="Chan K.-G."/>
        </authorList>
    </citation>
    <scope>NUCLEOTIDE SEQUENCE [LARGE SCALE GENOMIC DNA]</scope>
    <source>
        <strain evidence="4">CI_885</strain>
    </source>
</reference>
<proteinExistence type="predicted"/>
<evidence type="ECO:0000256" key="1">
    <source>
        <dbReference type="ARBA" id="ARBA00022729"/>
    </source>
</evidence>
<gene>
    <name evidence="3" type="ORF">AOB46_06200</name>
</gene>
<reference evidence="3 4" key="1">
    <citation type="journal article" date="2015" name="Genom Data">
        <title>Draft genome sequence of a multidrug-resistant Chryseobacterium indologenes isolate from Malaysia.</title>
        <authorList>
            <person name="Yu C.Y."/>
            <person name="Ang G.Y."/>
            <person name="Cheng H.J."/>
            <person name="Cheong Y.M."/>
            <person name="Yin W.F."/>
            <person name="Chan K.G."/>
        </authorList>
    </citation>
    <scope>NUCLEOTIDE SEQUENCE [LARGE SCALE GENOMIC DNA]</scope>
    <source>
        <strain evidence="3 4">CI_885</strain>
    </source>
</reference>
<dbReference type="AlphaFoldDB" id="A0A0N1KS98"/>
<sequence>MKKIIFFLIVCNVFITFRSQQTNAQSRACVIDVSGKNLTAELQKNSTNCGNTSLYAYHYHDNPRYIPQVTDDVIYVKLNFIFPTKPDGTGNFEQNNPEHTAFLNSFVDMINYRLANLGSPDSGCENTSQQISDTKIRVIVNKIWKVDPAWDFLVTGFNPANNNPYDNNNVLMPGNTYYYSYYDTDPSIPPGINITFPNNGQIYTEYQNGNFSQTPLGWAASEFPFTNQFDAKSRQLWPDIYNGFLHRKQFAVGNPVFGSPTWETVKQWYYSDMGARAMVHELGHNLGLYHHDCGANLMSYSAGNHNYLSIEDVSMMFQTASVTSVRQYFTENSFKNTYLNVNSDELWDINFRNYSNVKIDNNSSLKVTCKLIMAPQSRVVVKSGSNFIIEGADVRSANDSSWNGIKVEGTGYCLILPDTKIDNGYFYVYADNTPLPVTKNAVDTQVIRPEARVKAEGRPDASDSSDSFKIYPNPTGDFINIRTDDEIVSVAIYNASGKRIINHAGQTNRIDVQSVPSGMYLLEIKTKNKTITEKFIKK</sequence>
<evidence type="ECO:0000313" key="3">
    <source>
        <dbReference type="EMBL" id="KPE51815.1"/>
    </source>
</evidence>
<protein>
    <recommendedName>
        <fullName evidence="2">Secretion system C-terminal sorting domain-containing protein</fullName>
    </recommendedName>
</protein>
<dbReference type="OrthoDB" id="1451456at2"/>
<dbReference type="InterPro" id="IPR026444">
    <property type="entry name" value="Secre_tail"/>
</dbReference>
<feature type="domain" description="Secretion system C-terminal sorting" evidence="2">
    <location>
        <begin position="470"/>
        <end position="536"/>
    </location>
</feature>
<name>A0A0N1KS98_CHRID</name>
<comment type="caution">
    <text evidence="3">The sequence shown here is derived from an EMBL/GenBank/DDBJ whole genome shotgun (WGS) entry which is preliminary data.</text>
</comment>
<dbReference type="GO" id="GO:0008237">
    <property type="term" value="F:metallopeptidase activity"/>
    <property type="evidence" value="ECO:0007669"/>
    <property type="project" value="InterPro"/>
</dbReference>
<dbReference type="InterPro" id="IPR024079">
    <property type="entry name" value="MetalloPept_cat_dom_sf"/>
</dbReference>
<dbReference type="NCBIfam" id="TIGR04183">
    <property type="entry name" value="Por_Secre_tail"/>
    <property type="match status" value="1"/>
</dbReference>
<dbReference type="Proteomes" id="UP000037953">
    <property type="component" value="Unassembled WGS sequence"/>
</dbReference>
<keyword evidence="1" id="KW-0732">Signal</keyword>
<evidence type="ECO:0000313" key="4">
    <source>
        <dbReference type="Proteomes" id="UP000037953"/>
    </source>
</evidence>